<feature type="transmembrane region" description="Helical" evidence="8">
    <location>
        <begin position="230"/>
        <end position="249"/>
    </location>
</feature>
<dbReference type="Pfam" id="PF02653">
    <property type="entry name" value="BPD_transp_2"/>
    <property type="match status" value="1"/>
</dbReference>
<evidence type="ECO:0000256" key="1">
    <source>
        <dbReference type="ARBA" id="ARBA00004651"/>
    </source>
</evidence>
<dbReference type="Proteomes" id="UP000093355">
    <property type="component" value="Unassembled WGS sequence"/>
</dbReference>
<dbReference type="PANTHER" id="PTHR32196:SF21">
    <property type="entry name" value="ABC TRANSPORTER PERMEASE PROTEIN YPHD-RELATED"/>
    <property type="match status" value="1"/>
</dbReference>
<dbReference type="STRING" id="904291.A7J15_05190"/>
<evidence type="ECO:0000313" key="10">
    <source>
        <dbReference type="Proteomes" id="UP000093355"/>
    </source>
</evidence>
<feature type="transmembrane region" description="Helical" evidence="8">
    <location>
        <begin position="256"/>
        <end position="275"/>
    </location>
</feature>
<proteinExistence type="predicted"/>
<comment type="caution">
    <text evidence="9">The sequence shown here is derived from an EMBL/GenBank/DDBJ whole genome shotgun (WGS) entry which is preliminary data.</text>
</comment>
<dbReference type="GO" id="GO:0022857">
    <property type="term" value="F:transmembrane transporter activity"/>
    <property type="evidence" value="ECO:0007669"/>
    <property type="project" value="InterPro"/>
</dbReference>
<feature type="transmembrane region" description="Helical" evidence="8">
    <location>
        <begin position="6"/>
        <end position="26"/>
    </location>
</feature>
<accession>A0A1B9NCT7</accession>
<feature type="transmembrane region" description="Helical" evidence="8">
    <location>
        <begin position="150"/>
        <end position="171"/>
    </location>
</feature>
<dbReference type="EMBL" id="LXMD01000022">
    <property type="protein sequence ID" value="OCG74421.1"/>
    <property type="molecule type" value="Genomic_DNA"/>
</dbReference>
<keyword evidence="9" id="KW-0808">Transferase</keyword>
<gene>
    <name evidence="9" type="ORF">A7J15_05190</name>
</gene>
<evidence type="ECO:0000256" key="5">
    <source>
        <dbReference type="ARBA" id="ARBA00022692"/>
    </source>
</evidence>
<keyword evidence="3" id="KW-1003">Cell membrane</keyword>
<sequence>MWQSSTVIALVVLIAVFTIAGRGVFLTPGNLTNIMNQVAILTIIAAAQTVVMVVGDFDLSVGTTATLSGASAAALMLGGVPVPLAILGGLGVGTLIGAINGVLVAFLGLSAFVATLATMTTVAGLALIVTNGTTLYGMPDSFALIGQMRINGIPMPVIYAVLVSVIVWLVLRFTTVGRRWYAIGGNAEVARLSGVAVRPTRFLAFTVAGFLSALGGIVLVSRLTSAGSSTANDLMMFAVAAVFLGMTLLKSGQANIGGTLIGVAIIGIVQNGLNIVGVNTYIQQVLIGIIIVAAVLLSAMKSRD</sequence>
<dbReference type="CDD" id="cd06579">
    <property type="entry name" value="TM_PBP1_transp_AraH_like"/>
    <property type="match status" value="1"/>
</dbReference>
<name>A0A1B9NCT7_9MICO</name>
<dbReference type="GO" id="GO:0005886">
    <property type="term" value="C:plasma membrane"/>
    <property type="evidence" value="ECO:0007669"/>
    <property type="project" value="UniProtKB-SubCell"/>
</dbReference>
<evidence type="ECO:0000256" key="8">
    <source>
        <dbReference type="SAM" id="Phobius"/>
    </source>
</evidence>
<keyword evidence="10" id="KW-1185">Reference proteome</keyword>
<evidence type="ECO:0000313" key="9">
    <source>
        <dbReference type="EMBL" id="OCG74421.1"/>
    </source>
</evidence>
<reference evidence="9 10" key="1">
    <citation type="submission" date="2016-05" db="EMBL/GenBank/DDBJ databases">
        <authorList>
            <person name="Lavstsen T."/>
            <person name="Jespersen J.S."/>
        </authorList>
    </citation>
    <scope>NUCLEOTIDE SEQUENCE [LARGE SCALE GENOMIC DNA]</scope>
    <source>
        <strain evidence="9 10">YLB-01</strain>
    </source>
</reference>
<feature type="transmembrane region" description="Helical" evidence="8">
    <location>
        <begin position="281"/>
        <end position="300"/>
    </location>
</feature>
<feature type="transmembrane region" description="Helical" evidence="8">
    <location>
        <begin position="67"/>
        <end position="90"/>
    </location>
</feature>
<dbReference type="PANTHER" id="PTHR32196">
    <property type="entry name" value="ABC TRANSPORTER PERMEASE PROTEIN YPHD-RELATED-RELATED"/>
    <property type="match status" value="1"/>
</dbReference>
<keyword evidence="2" id="KW-0813">Transport</keyword>
<organism evidence="9 10">
    <name type="scientific">Microbacterium sediminis</name>
    <dbReference type="NCBI Taxonomy" id="904291"/>
    <lineage>
        <taxon>Bacteria</taxon>
        <taxon>Bacillati</taxon>
        <taxon>Actinomycetota</taxon>
        <taxon>Actinomycetes</taxon>
        <taxon>Micrococcales</taxon>
        <taxon>Microbacteriaceae</taxon>
        <taxon>Microbacterium</taxon>
    </lineage>
</organism>
<evidence type="ECO:0000256" key="7">
    <source>
        <dbReference type="ARBA" id="ARBA00023136"/>
    </source>
</evidence>
<keyword evidence="4" id="KW-0997">Cell inner membrane</keyword>
<keyword evidence="6 8" id="KW-1133">Transmembrane helix</keyword>
<dbReference type="AlphaFoldDB" id="A0A1B9NCT7"/>
<feature type="transmembrane region" description="Helical" evidence="8">
    <location>
        <begin position="202"/>
        <end position="224"/>
    </location>
</feature>
<protein>
    <submittedName>
        <fullName evidence="9">Dolichyl-phosphate beta-glucosyltransferase</fullName>
    </submittedName>
</protein>
<keyword evidence="7 8" id="KW-0472">Membrane</keyword>
<dbReference type="GO" id="GO:0016740">
    <property type="term" value="F:transferase activity"/>
    <property type="evidence" value="ECO:0007669"/>
    <property type="project" value="UniProtKB-KW"/>
</dbReference>
<dbReference type="InterPro" id="IPR001851">
    <property type="entry name" value="ABC_transp_permease"/>
</dbReference>
<evidence type="ECO:0000256" key="3">
    <source>
        <dbReference type="ARBA" id="ARBA00022475"/>
    </source>
</evidence>
<evidence type="ECO:0000256" key="6">
    <source>
        <dbReference type="ARBA" id="ARBA00022989"/>
    </source>
</evidence>
<evidence type="ECO:0000256" key="4">
    <source>
        <dbReference type="ARBA" id="ARBA00022519"/>
    </source>
</evidence>
<feature type="transmembrane region" description="Helical" evidence="8">
    <location>
        <begin position="102"/>
        <end position="130"/>
    </location>
</feature>
<evidence type="ECO:0000256" key="2">
    <source>
        <dbReference type="ARBA" id="ARBA00022448"/>
    </source>
</evidence>
<keyword evidence="5 8" id="KW-0812">Transmembrane</keyword>
<feature type="transmembrane region" description="Helical" evidence="8">
    <location>
        <begin position="38"/>
        <end position="55"/>
    </location>
</feature>
<comment type="subcellular location">
    <subcellularLocation>
        <location evidence="1">Cell membrane</location>
        <topology evidence="1">Multi-pass membrane protein</topology>
    </subcellularLocation>
</comment>